<organism evidence="1 2">
    <name type="scientific">Pseudochryseolinea flava</name>
    <dbReference type="NCBI Taxonomy" id="2059302"/>
    <lineage>
        <taxon>Bacteria</taxon>
        <taxon>Pseudomonadati</taxon>
        <taxon>Bacteroidota</taxon>
        <taxon>Cytophagia</taxon>
        <taxon>Cytophagales</taxon>
        <taxon>Fulvivirgaceae</taxon>
        <taxon>Pseudochryseolinea</taxon>
    </lineage>
</organism>
<keyword evidence="2" id="KW-1185">Reference proteome</keyword>
<dbReference type="RefSeq" id="WP_112749807.1">
    <property type="nucleotide sequence ID" value="NZ_QMFY01000023.1"/>
</dbReference>
<sequence>MIPEFRGLEDAEVELLLKAPILVCILIAGADGTIDKKEVKEAISLAGQLKNSSGVLSGYLRESTEDFEDKLKIVVQAYPYMADKRTPIIVEELTRLNNLWPRLGIDFSIALYTMLLKIADKIANSSGGLLGIRSVDEDEAKFIHLPMIANPAKN</sequence>
<protein>
    <recommendedName>
        <fullName evidence="3">TerB family tellurite resistance protein</fullName>
    </recommendedName>
</protein>
<dbReference type="OrthoDB" id="1429999at2"/>
<dbReference type="AlphaFoldDB" id="A0A364XUP9"/>
<evidence type="ECO:0000313" key="1">
    <source>
        <dbReference type="EMBL" id="RAV97992.1"/>
    </source>
</evidence>
<dbReference type="Proteomes" id="UP000251889">
    <property type="component" value="Unassembled WGS sequence"/>
</dbReference>
<name>A0A364XUP9_9BACT</name>
<evidence type="ECO:0000313" key="2">
    <source>
        <dbReference type="Proteomes" id="UP000251889"/>
    </source>
</evidence>
<accession>A0A364XUP9</accession>
<evidence type="ECO:0008006" key="3">
    <source>
        <dbReference type="Google" id="ProtNLM"/>
    </source>
</evidence>
<dbReference type="EMBL" id="QMFY01000023">
    <property type="protein sequence ID" value="RAV97992.1"/>
    <property type="molecule type" value="Genomic_DNA"/>
</dbReference>
<comment type="caution">
    <text evidence="1">The sequence shown here is derived from an EMBL/GenBank/DDBJ whole genome shotgun (WGS) entry which is preliminary data.</text>
</comment>
<proteinExistence type="predicted"/>
<gene>
    <name evidence="1" type="ORF">DQQ10_25655</name>
</gene>
<reference evidence="1 2" key="1">
    <citation type="submission" date="2018-06" db="EMBL/GenBank/DDBJ databases">
        <title>Chryseolinea flavus sp. nov., a member of the phylum Bacteroidetes isolated from soil.</title>
        <authorList>
            <person name="Li Y."/>
            <person name="Wang J."/>
        </authorList>
    </citation>
    <scope>NUCLEOTIDE SEQUENCE [LARGE SCALE GENOMIC DNA]</scope>
    <source>
        <strain evidence="1 2">SDU1-6</strain>
    </source>
</reference>